<evidence type="ECO:0000256" key="3">
    <source>
        <dbReference type="ARBA" id="ARBA00022741"/>
    </source>
</evidence>
<evidence type="ECO:0000313" key="8">
    <source>
        <dbReference type="Proteomes" id="UP000006813"/>
    </source>
</evidence>
<evidence type="ECO:0000256" key="4">
    <source>
        <dbReference type="ARBA" id="ARBA00022840"/>
    </source>
</evidence>
<dbReference type="EMBL" id="JH166117">
    <property type="protein sequence ID" value="EHA98442.1"/>
    <property type="molecule type" value="Genomic_DNA"/>
</dbReference>
<dbReference type="InParanoid" id="G5AN32"/>
<name>G5AN32_HETGA</name>
<dbReference type="InterPro" id="IPR007807">
    <property type="entry name" value="TcmA/NAT10_helicase"/>
</dbReference>
<protein>
    <submittedName>
        <fullName evidence="7">N-acetyltransferase 10</fullName>
    </submittedName>
</protein>
<keyword evidence="4" id="KW-0067">ATP-binding</keyword>
<feature type="domain" description="TcmA/NAT10 helicase" evidence="6">
    <location>
        <begin position="34"/>
        <end position="107"/>
    </location>
</feature>
<dbReference type="InterPro" id="IPR032672">
    <property type="entry name" value="TmcA/NAT10/Kre33"/>
</dbReference>
<reference evidence="7 8" key="1">
    <citation type="journal article" date="2011" name="Nature">
        <title>Genome sequencing reveals insights into physiology and longevity of the naked mole rat.</title>
        <authorList>
            <person name="Kim E.B."/>
            <person name="Fang X."/>
            <person name="Fushan A.A."/>
            <person name="Huang Z."/>
            <person name="Lobanov A.V."/>
            <person name="Han L."/>
            <person name="Marino S.M."/>
            <person name="Sun X."/>
            <person name="Turanov A.A."/>
            <person name="Yang P."/>
            <person name="Yim S.H."/>
            <person name="Zhao X."/>
            <person name="Kasaikina M.V."/>
            <person name="Stoletzki N."/>
            <person name="Peng C."/>
            <person name="Polak P."/>
            <person name="Xiong Z."/>
            <person name="Kiezun A."/>
            <person name="Zhu Y."/>
            <person name="Chen Y."/>
            <person name="Kryukov G.V."/>
            <person name="Zhang Q."/>
            <person name="Peshkin L."/>
            <person name="Yang L."/>
            <person name="Bronson R.T."/>
            <person name="Buffenstein R."/>
            <person name="Wang B."/>
            <person name="Han C."/>
            <person name="Li Q."/>
            <person name="Chen L."/>
            <person name="Zhao W."/>
            <person name="Sunyaev S.R."/>
            <person name="Park T.J."/>
            <person name="Zhang G."/>
            <person name="Wang J."/>
            <person name="Gladyshev V.N."/>
        </authorList>
    </citation>
    <scope>NUCLEOTIDE SEQUENCE [LARGE SCALE GENOMIC DNA]</scope>
</reference>
<proteinExistence type="predicted"/>
<dbReference type="InterPro" id="IPR027417">
    <property type="entry name" value="P-loop_NTPase"/>
</dbReference>
<dbReference type="PANTHER" id="PTHR10925">
    <property type="entry name" value="N-ACETYLTRANSFERASE 10"/>
    <property type="match status" value="1"/>
</dbReference>
<dbReference type="GO" id="GO:1990883">
    <property type="term" value="F:18S rRNA cytidine N-acetyltransferase activity"/>
    <property type="evidence" value="ECO:0007669"/>
    <property type="project" value="TreeGrafter"/>
</dbReference>
<dbReference type="STRING" id="10181.G5AN32"/>
<dbReference type="AlphaFoldDB" id="G5AN32"/>
<dbReference type="GO" id="GO:0005730">
    <property type="term" value="C:nucleolus"/>
    <property type="evidence" value="ECO:0007669"/>
    <property type="project" value="TreeGrafter"/>
</dbReference>
<dbReference type="Proteomes" id="UP000006813">
    <property type="component" value="Unassembled WGS sequence"/>
</dbReference>
<evidence type="ECO:0000256" key="2">
    <source>
        <dbReference type="ARBA" id="ARBA00022679"/>
    </source>
</evidence>
<evidence type="ECO:0000313" key="7">
    <source>
        <dbReference type="EMBL" id="EHA98442.1"/>
    </source>
</evidence>
<dbReference type="GO" id="GO:0030686">
    <property type="term" value="C:90S preribosome"/>
    <property type="evidence" value="ECO:0007669"/>
    <property type="project" value="TreeGrafter"/>
</dbReference>
<keyword evidence="2 7" id="KW-0808">Transferase</keyword>
<accession>G5AN32</accession>
<dbReference type="PANTHER" id="PTHR10925:SF5">
    <property type="entry name" value="RNA CYTIDINE ACETYLTRANSFERASE"/>
    <property type="match status" value="1"/>
</dbReference>
<gene>
    <name evidence="7" type="ORF">GW7_16503</name>
</gene>
<evidence type="ECO:0000256" key="1">
    <source>
        <dbReference type="ARBA" id="ARBA00004123"/>
    </source>
</evidence>
<dbReference type="Pfam" id="PF05127">
    <property type="entry name" value="NAT10_TcmA_helicase"/>
    <property type="match status" value="1"/>
</dbReference>
<evidence type="ECO:0000259" key="6">
    <source>
        <dbReference type="Pfam" id="PF05127"/>
    </source>
</evidence>
<dbReference type="GO" id="GO:1904812">
    <property type="term" value="P:rRNA acetylation involved in maturation of SSU-rRNA"/>
    <property type="evidence" value="ECO:0007669"/>
    <property type="project" value="TreeGrafter"/>
</dbReference>
<comment type="subcellular location">
    <subcellularLocation>
        <location evidence="1">Nucleus</location>
    </subcellularLocation>
</comment>
<dbReference type="Gene3D" id="3.40.50.300">
    <property type="entry name" value="P-loop containing nucleotide triphosphate hydrolases"/>
    <property type="match status" value="1"/>
</dbReference>
<dbReference type="GO" id="GO:0000049">
    <property type="term" value="F:tRNA binding"/>
    <property type="evidence" value="ECO:0007669"/>
    <property type="project" value="TreeGrafter"/>
</dbReference>
<keyword evidence="5" id="KW-0012">Acyltransferase</keyword>
<evidence type="ECO:0000256" key="5">
    <source>
        <dbReference type="ARBA" id="ARBA00023315"/>
    </source>
</evidence>
<sequence length="139" mass="15376">MHMETVKFHNAIHSHLHFQTGSQSKSFSDKRILHYEGTGRSLSLKLIQQLRQQSAQSQVSTTAENKTTMTARLASARTLHEVSLQESIRYAPGDAVEKWLSDLLCLDCLNITRIVSGCPLPEACELYPLGLPGPVKGMG</sequence>
<keyword evidence="3" id="KW-0547">Nucleotide-binding</keyword>
<organism evidence="7 8">
    <name type="scientific">Heterocephalus glaber</name>
    <name type="common">Naked mole rat</name>
    <dbReference type="NCBI Taxonomy" id="10181"/>
    <lineage>
        <taxon>Eukaryota</taxon>
        <taxon>Metazoa</taxon>
        <taxon>Chordata</taxon>
        <taxon>Craniata</taxon>
        <taxon>Vertebrata</taxon>
        <taxon>Euteleostomi</taxon>
        <taxon>Mammalia</taxon>
        <taxon>Eutheria</taxon>
        <taxon>Euarchontoglires</taxon>
        <taxon>Glires</taxon>
        <taxon>Rodentia</taxon>
        <taxon>Hystricomorpha</taxon>
        <taxon>Bathyergidae</taxon>
        <taxon>Heterocephalus</taxon>
    </lineage>
</organism>
<dbReference type="GO" id="GO:0005524">
    <property type="term" value="F:ATP binding"/>
    <property type="evidence" value="ECO:0007669"/>
    <property type="project" value="UniProtKB-KW"/>
</dbReference>